<accession>A0AAE0YES6</accession>
<dbReference type="Proteomes" id="UP001283361">
    <property type="component" value="Unassembled WGS sequence"/>
</dbReference>
<comment type="caution">
    <text evidence="1">The sequence shown here is derived from an EMBL/GenBank/DDBJ whole genome shotgun (WGS) entry which is preliminary data.</text>
</comment>
<dbReference type="EMBL" id="JAWDGP010006314">
    <property type="protein sequence ID" value="KAK3743368.1"/>
    <property type="molecule type" value="Genomic_DNA"/>
</dbReference>
<evidence type="ECO:0000313" key="1">
    <source>
        <dbReference type="EMBL" id="KAK3743368.1"/>
    </source>
</evidence>
<dbReference type="AlphaFoldDB" id="A0AAE0YES6"/>
<keyword evidence="2" id="KW-1185">Reference proteome</keyword>
<gene>
    <name evidence="1" type="ORF">RRG08_061304</name>
</gene>
<evidence type="ECO:0000313" key="2">
    <source>
        <dbReference type="Proteomes" id="UP001283361"/>
    </source>
</evidence>
<sequence length="145" mass="15999">MGHNIYEHFIPEKHEGHVTSNVLPATGYPPIARRGMKMVVMAVSGTVRSCDMPCTAGYRLPAYCEERNEDGCDGGLWYCHVTSHVLPATGYPPIARRGMKMVVMAVSGTVRSCDMPCTAGYRLPAYCEERNEDGCDGGLWYCQVM</sequence>
<name>A0AAE0YES6_9GAST</name>
<protein>
    <submittedName>
        <fullName evidence="1">Uncharacterized protein</fullName>
    </submittedName>
</protein>
<organism evidence="1 2">
    <name type="scientific">Elysia crispata</name>
    <name type="common">lettuce slug</name>
    <dbReference type="NCBI Taxonomy" id="231223"/>
    <lineage>
        <taxon>Eukaryota</taxon>
        <taxon>Metazoa</taxon>
        <taxon>Spiralia</taxon>
        <taxon>Lophotrochozoa</taxon>
        <taxon>Mollusca</taxon>
        <taxon>Gastropoda</taxon>
        <taxon>Heterobranchia</taxon>
        <taxon>Euthyneura</taxon>
        <taxon>Panpulmonata</taxon>
        <taxon>Sacoglossa</taxon>
        <taxon>Placobranchoidea</taxon>
        <taxon>Plakobranchidae</taxon>
        <taxon>Elysia</taxon>
    </lineage>
</organism>
<proteinExistence type="predicted"/>
<reference evidence="1" key="1">
    <citation type="journal article" date="2023" name="G3 (Bethesda)">
        <title>A reference genome for the long-term kleptoplast-retaining sea slug Elysia crispata morphotype clarki.</title>
        <authorList>
            <person name="Eastman K.E."/>
            <person name="Pendleton A.L."/>
            <person name="Shaikh M.A."/>
            <person name="Suttiyut T."/>
            <person name="Ogas R."/>
            <person name="Tomko P."/>
            <person name="Gavelis G."/>
            <person name="Widhalm J.R."/>
            <person name="Wisecaver J.H."/>
        </authorList>
    </citation>
    <scope>NUCLEOTIDE SEQUENCE</scope>
    <source>
        <strain evidence="1">ECLA1</strain>
    </source>
</reference>